<dbReference type="EMBL" id="NAJM01000006">
    <property type="protein sequence ID" value="RVX73919.1"/>
    <property type="molecule type" value="Genomic_DNA"/>
</dbReference>
<name>A0A438NE24_EXOME</name>
<dbReference type="OrthoDB" id="4708870at2759"/>
<feature type="compositionally biased region" description="Polar residues" evidence="1">
    <location>
        <begin position="438"/>
        <end position="448"/>
    </location>
</feature>
<sequence>MGGKAFLADGLCTPRMPTNVYQQVLQNIETKLRNHFNLVDHPAEAPGKTTHGDLDIVVCQLKTKSQENGGVSGDFLARILGAYTWKRTPGNSEIHFALPWPEWDFDVDQCPVQDLETTVQDLRISNNIEPDPTRPNVQKRKQIYIQADIRICPTYQTFQWHLFHHSHGDFWAIVGSSIRRFGLTITNEGLMVRIPEIEPHNRTAARIKLTDDPTTVQQFLGLDVDRFWKHFTDYDDIMDYAATCRFHDPAHWKDKAETDRKSDMMDGREARRVAKRDMFAYWIQTYLPAHVDDEPGPSSHLSREDVVLEASWIPVIGGDFLARFQAKREEWVTKLGRDKFWVDVREVVVVEANNYPSGYVMKGLKREITHEETPSIPSPSSGEGYDLAVVRAAYQENKLDIVLDWVRQNWKAVGQRQEALDREISRQKMRAKRERMAQENSSSHSDAQQAMVVEVMTVHLG</sequence>
<feature type="region of interest" description="Disordered" evidence="1">
    <location>
        <begin position="431"/>
        <end position="450"/>
    </location>
</feature>
<protein>
    <submittedName>
        <fullName evidence="2">Uncharacterized protein</fullName>
    </submittedName>
</protein>
<dbReference type="AlphaFoldDB" id="A0A438NE24"/>
<evidence type="ECO:0000313" key="3">
    <source>
        <dbReference type="Proteomes" id="UP000288859"/>
    </source>
</evidence>
<accession>A0A438NE24</accession>
<proteinExistence type="predicted"/>
<gene>
    <name evidence="2" type="ORF">B0A52_02809</name>
</gene>
<organism evidence="2 3">
    <name type="scientific">Exophiala mesophila</name>
    <name type="common">Black yeast-like fungus</name>
    <dbReference type="NCBI Taxonomy" id="212818"/>
    <lineage>
        <taxon>Eukaryota</taxon>
        <taxon>Fungi</taxon>
        <taxon>Dikarya</taxon>
        <taxon>Ascomycota</taxon>
        <taxon>Pezizomycotina</taxon>
        <taxon>Eurotiomycetes</taxon>
        <taxon>Chaetothyriomycetidae</taxon>
        <taxon>Chaetothyriales</taxon>
        <taxon>Herpotrichiellaceae</taxon>
        <taxon>Exophiala</taxon>
    </lineage>
</organism>
<reference evidence="2 3" key="1">
    <citation type="submission" date="2017-03" db="EMBL/GenBank/DDBJ databases">
        <title>Genomes of endolithic fungi from Antarctica.</title>
        <authorList>
            <person name="Coleine C."/>
            <person name="Masonjones S."/>
            <person name="Stajich J.E."/>
        </authorList>
    </citation>
    <scope>NUCLEOTIDE SEQUENCE [LARGE SCALE GENOMIC DNA]</scope>
    <source>
        <strain evidence="2 3">CCFEE 6314</strain>
    </source>
</reference>
<dbReference type="Proteomes" id="UP000288859">
    <property type="component" value="Unassembled WGS sequence"/>
</dbReference>
<evidence type="ECO:0000256" key="1">
    <source>
        <dbReference type="SAM" id="MobiDB-lite"/>
    </source>
</evidence>
<comment type="caution">
    <text evidence="2">The sequence shown here is derived from an EMBL/GenBank/DDBJ whole genome shotgun (WGS) entry which is preliminary data.</text>
</comment>
<evidence type="ECO:0000313" key="2">
    <source>
        <dbReference type="EMBL" id="RVX73919.1"/>
    </source>
</evidence>
<dbReference type="VEuPathDB" id="FungiDB:PV10_02428"/>